<evidence type="ECO:0000313" key="2">
    <source>
        <dbReference type="Proteomes" id="UP000179840"/>
    </source>
</evidence>
<organism evidence="1 2">
    <name type="scientific">Janthinobacterium lividum</name>
    <dbReference type="NCBI Taxonomy" id="29581"/>
    <lineage>
        <taxon>Bacteria</taxon>
        <taxon>Pseudomonadati</taxon>
        <taxon>Pseudomonadota</taxon>
        <taxon>Betaproteobacteria</taxon>
        <taxon>Burkholderiales</taxon>
        <taxon>Oxalobacteraceae</taxon>
        <taxon>Janthinobacterium</taxon>
    </lineage>
</organism>
<accession>A0A1S1UAY4</accession>
<evidence type="ECO:0000313" key="1">
    <source>
        <dbReference type="EMBL" id="OHV97590.1"/>
    </source>
</evidence>
<dbReference type="AlphaFoldDB" id="A0A1S1UAY4"/>
<sequence>MLLDKFFRQYTPEACGGILFQNLLFLKENTFRGLIFAHFNTLGTGSVRANVAYRNTGAIISHTAVFF</sequence>
<gene>
    <name evidence="1" type="ORF">AKG95_10410</name>
</gene>
<dbReference type="RefSeq" id="WP_071076743.1">
    <property type="nucleotide sequence ID" value="NZ_LFKP01000005.1"/>
</dbReference>
<proteinExistence type="predicted"/>
<dbReference type="EMBL" id="LFKP01000005">
    <property type="protein sequence ID" value="OHV97590.1"/>
    <property type="molecule type" value="Genomic_DNA"/>
</dbReference>
<reference evidence="1 2" key="1">
    <citation type="submission" date="2015-06" db="EMBL/GenBank/DDBJ databases">
        <title>Draft genome sequencing of a biphenyl-degrading bacterium, Janthinobacterium lividum MEG1.</title>
        <authorList>
            <person name="Shimodaira J."/>
            <person name="Hatta T."/>
        </authorList>
    </citation>
    <scope>NUCLEOTIDE SEQUENCE [LARGE SCALE GENOMIC DNA]</scope>
    <source>
        <strain evidence="1 2">MEG1</strain>
    </source>
</reference>
<name>A0A1S1UAY4_9BURK</name>
<dbReference type="Proteomes" id="UP000179840">
    <property type="component" value="Unassembled WGS sequence"/>
</dbReference>
<comment type="caution">
    <text evidence="1">The sequence shown here is derived from an EMBL/GenBank/DDBJ whole genome shotgun (WGS) entry which is preliminary data.</text>
</comment>
<protein>
    <submittedName>
        <fullName evidence="1">Uncharacterized protein</fullName>
    </submittedName>
</protein>